<dbReference type="Pfam" id="PF00072">
    <property type="entry name" value="Response_reg"/>
    <property type="match status" value="1"/>
</dbReference>
<accession>A0ABP9DMC2</accession>
<comment type="caution">
    <text evidence="4">The sequence shown here is derived from an EMBL/GenBank/DDBJ whole genome shotgun (WGS) entry which is preliminary data.</text>
</comment>
<gene>
    <name evidence="4" type="ORF">GCM10023331_34290</name>
</gene>
<reference evidence="5" key="1">
    <citation type="journal article" date="2019" name="Int. J. Syst. Evol. Microbiol.">
        <title>The Global Catalogue of Microorganisms (GCM) 10K type strain sequencing project: providing services to taxonomists for standard genome sequencing and annotation.</title>
        <authorList>
            <consortium name="The Broad Institute Genomics Platform"/>
            <consortium name="The Broad Institute Genome Sequencing Center for Infectious Disease"/>
            <person name="Wu L."/>
            <person name="Ma J."/>
        </authorList>
    </citation>
    <scope>NUCLEOTIDE SEQUENCE [LARGE SCALE GENOMIC DNA]</scope>
    <source>
        <strain evidence="5">JCM 18326</strain>
    </source>
</reference>
<evidence type="ECO:0000259" key="3">
    <source>
        <dbReference type="PROSITE" id="PS50930"/>
    </source>
</evidence>
<dbReference type="InterPro" id="IPR046947">
    <property type="entry name" value="LytR-like"/>
</dbReference>
<keyword evidence="1" id="KW-0597">Phosphoprotein</keyword>
<dbReference type="Gene3D" id="2.40.50.1020">
    <property type="entry name" value="LytTr DNA-binding domain"/>
    <property type="match status" value="1"/>
</dbReference>
<organism evidence="4 5">
    <name type="scientific">Algivirga pacifica</name>
    <dbReference type="NCBI Taxonomy" id="1162670"/>
    <lineage>
        <taxon>Bacteria</taxon>
        <taxon>Pseudomonadati</taxon>
        <taxon>Bacteroidota</taxon>
        <taxon>Cytophagia</taxon>
        <taxon>Cytophagales</taxon>
        <taxon>Flammeovirgaceae</taxon>
        <taxon>Algivirga</taxon>
    </lineage>
</organism>
<dbReference type="PANTHER" id="PTHR37299:SF1">
    <property type="entry name" value="STAGE 0 SPORULATION PROTEIN A HOMOLOG"/>
    <property type="match status" value="1"/>
</dbReference>
<evidence type="ECO:0000256" key="1">
    <source>
        <dbReference type="PROSITE-ProRule" id="PRU00169"/>
    </source>
</evidence>
<keyword evidence="4" id="KW-0238">DNA-binding</keyword>
<feature type="domain" description="Response regulatory" evidence="2">
    <location>
        <begin position="2"/>
        <end position="115"/>
    </location>
</feature>
<feature type="domain" description="HTH LytTR-type" evidence="3">
    <location>
        <begin position="147"/>
        <end position="254"/>
    </location>
</feature>
<dbReference type="Proteomes" id="UP001500298">
    <property type="component" value="Unassembled WGS sequence"/>
</dbReference>
<dbReference type="InterPro" id="IPR011006">
    <property type="entry name" value="CheY-like_superfamily"/>
</dbReference>
<name>A0ABP9DMC2_9BACT</name>
<dbReference type="InterPro" id="IPR007492">
    <property type="entry name" value="LytTR_DNA-bd_dom"/>
</dbReference>
<dbReference type="SMART" id="SM00850">
    <property type="entry name" value="LytTR"/>
    <property type="match status" value="1"/>
</dbReference>
<evidence type="ECO:0000313" key="5">
    <source>
        <dbReference type="Proteomes" id="UP001500298"/>
    </source>
</evidence>
<keyword evidence="5" id="KW-1185">Reference proteome</keyword>
<dbReference type="Pfam" id="PF04397">
    <property type="entry name" value="LytTR"/>
    <property type="match status" value="1"/>
</dbReference>
<dbReference type="RefSeq" id="WP_345374027.1">
    <property type="nucleotide sequence ID" value="NZ_BAABJX010000055.1"/>
</dbReference>
<sequence>MKVVILEDEPLAVERLKRLLKEVMPEAEIIQEMSSVAEAIEWFEEHDHPDLLFSDIEVADGVSFEFFKQVELHCPVIFITAYDQYAIQAFEVHSIDYLLKPLTKKRLGLALEKWKEAQKIYGDETAAKLQELMVSITEPQNTSKSRFIVKSGSKIKSIKVEEIAYFFTEDKVSFLRTKEGNKYPVDYRLEELNTLLDHDLFFRINRKYIIHIDALQEIHTYFKGRLKLELLPVVEEDIVVSAERTPLFKEWLDR</sequence>
<proteinExistence type="predicted"/>
<evidence type="ECO:0000259" key="2">
    <source>
        <dbReference type="PROSITE" id="PS50110"/>
    </source>
</evidence>
<dbReference type="PANTHER" id="PTHR37299">
    <property type="entry name" value="TRANSCRIPTIONAL REGULATOR-RELATED"/>
    <property type="match status" value="1"/>
</dbReference>
<dbReference type="PROSITE" id="PS50110">
    <property type="entry name" value="RESPONSE_REGULATORY"/>
    <property type="match status" value="1"/>
</dbReference>
<dbReference type="GO" id="GO:0003677">
    <property type="term" value="F:DNA binding"/>
    <property type="evidence" value="ECO:0007669"/>
    <property type="project" value="UniProtKB-KW"/>
</dbReference>
<dbReference type="InterPro" id="IPR001789">
    <property type="entry name" value="Sig_transdc_resp-reg_receiver"/>
</dbReference>
<dbReference type="SMART" id="SM00448">
    <property type="entry name" value="REC"/>
    <property type="match status" value="1"/>
</dbReference>
<dbReference type="PROSITE" id="PS50930">
    <property type="entry name" value="HTH_LYTTR"/>
    <property type="match status" value="1"/>
</dbReference>
<feature type="modified residue" description="4-aspartylphosphate" evidence="1">
    <location>
        <position position="55"/>
    </location>
</feature>
<protein>
    <submittedName>
        <fullName evidence="4">LytTR family DNA-binding domain-containing protein</fullName>
    </submittedName>
</protein>
<evidence type="ECO:0000313" key="4">
    <source>
        <dbReference type="EMBL" id="GAA4846715.1"/>
    </source>
</evidence>
<dbReference type="SUPFAM" id="SSF52172">
    <property type="entry name" value="CheY-like"/>
    <property type="match status" value="1"/>
</dbReference>
<dbReference type="Gene3D" id="3.40.50.2300">
    <property type="match status" value="1"/>
</dbReference>
<dbReference type="EMBL" id="BAABJX010000055">
    <property type="protein sequence ID" value="GAA4846715.1"/>
    <property type="molecule type" value="Genomic_DNA"/>
</dbReference>